<feature type="binding site" evidence="8">
    <location>
        <position position="243"/>
    </location>
    <ligand>
        <name>NADP(+)</name>
        <dbReference type="ChEBI" id="CHEBI:58349"/>
    </ligand>
</feature>
<evidence type="ECO:0000256" key="6">
    <source>
        <dbReference type="ARBA" id="ARBA00023141"/>
    </source>
</evidence>
<evidence type="ECO:0000256" key="2">
    <source>
        <dbReference type="ARBA" id="ARBA00012962"/>
    </source>
</evidence>
<dbReference type="GO" id="GO:0004764">
    <property type="term" value="F:shikimate 3-dehydrogenase (NADP+) activity"/>
    <property type="evidence" value="ECO:0007669"/>
    <property type="project" value="UniProtKB-UniRule"/>
</dbReference>
<dbReference type="Pfam" id="PF08501">
    <property type="entry name" value="Shikimate_dh_N"/>
    <property type="match status" value="1"/>
</dbReference>
<evidence type="ECO:0000313" key="13">
    <source>
        <dbReference type="Proteomes" id="UP000571554"/>
    </source>
</evidence>
<dbReference type="GO" id="GO:0009423">
    <property type="term" value="P:chorismate biosynthetic process"/>
    <property type="evidence" value="ECO:0007669"/>
    <property type="project" value="UniProtKB-UniRule"/>
</dbReference>
<proteinExistence type="inferred from homology"/>
<evidence type="ECO:0000256" key="1">
    <source>
        <dbReference type="ARBA" id="ARBA00004871"/>
    </source>
</evidence>
<dbReference type="GO" id="GO:0009073">
    <property type="term" value="P:aromatic amino acid family biosynthetic process"/>
    <property type="evidence" value="ECO:0007669"/>
    <property type="project" value="UniProtKB-KW"/>
</dbReference>
<comment type="subunit">
    <text evidence="8">Homodimer.</text>
</comment>
<keyword evidence="4 8" id="KW-0521">NADP</keyword>
<evidence type="ECO:0000259" key="11">
    <source>
        <dbReference type="Pfam" id="PF18317"/>
    </source>
</evidence>
<feature type="domain" description="SDH C-terminal" evidence="11">
    <location>
        <begin position="243"/>
        <end position="269"/>
    </location>
</feature>
<keyword evidence="3 8" id="KW-0028">Amino-acid biosynthesis</keyword>
<dbReference type="InterPro" id="IPR046346">
    <property type="entry name" value="Aminoacid_DH-like_N_sf"/>
</dbReference>
<name>A0A7W9TZY8_9BURK</name>
<dbReference type="UniPathway" id="UPA00053">
    <property type="reaction ID" value="UER00087"/>
</dbReference>
<reference evidence="12 13" key="1">
    <citation type="submission" date="2020-08" db="EMBL/GenBank/DDBJ databases">
        <title>Above-ground endophytic microbial communities from plants in different locations in the United States.</title>
        <authorList>
            <person name="Frank C."/>
        </authorList>
    </citation>
    <scope>NUCLEOTIDE SEQUENCE [LARGE SCALE GENOMIC DNA]</scope>
    <source>
        <strain evidence="12 13">WP4_2_2</strain>
    </source>
</reference>
<evidence type="ECO:0000256" key="4">
    <source>
        <dbReference type="ARBA" id="ARBA00022857"/>
    </source>
</evidence>
<keyword evidence="5 8" id="KW-0560">Oxidoreductase</keyword>
<evidence type="ECO:0000313" key="12">
    <source>
        <dbReference type="EMBL" id="MBB6103430.1"/>
    </source>
</evidence>
<evidence type="ECO:0000256" key="8">
    <source>
        <dbReference type="HAMAP-Rule" id="MF_00222"/>
    </source>
</evidence>
<dbReference type="InterPro" id="IPR036291">
    <property type="entry name" value="NAD(P)-bd_dom_sf"/>
</dbReference>
<dbReference type="EC" id="1.1.1.25" evidence="2 8"/>
<feature type="binding site" evidence="8">
    <location>
        <position position="221"/>
    </location>
    <ligand>
        <name>shikimate</name>
        <dbReference type="ChEBI" id="CHEBI:36208"/>
    </ligand>
</feature>
<dbReference type="PANTHER" id="PTHR21089:SF1">
    <property type="entry name" value="BIFUNCTIONAL 3-DEHYDROQUINATE DEHYDRATASE_SHIKIMATE DEHYDROGENASE, CHLOROPLASTIC"/>
    <property type="match status" value="1"/>
</dbReference>
<dbReference type="Pfam" id="PF01488">
    <property type="entry name" value="Shikimate_DH"/>
    <property type="match status" value="1"/>
</dbReference>
<dbReference type="HAMAP" id="MF_00222">
    <property type="entry name" value="Shikimate_DH_AroE"/>
    <property type="match status" value="1"/>
</dbReference>
<dbReference type="NCBIfam" id="TIGR00507">
    <property type="entry name" value="aroE"/>
    <property type="match status" value="1"/>
</dbReference>
<dbReference type="InterPro" id="IPR006151">
    <property type="entry name" value="Shikm_DH/Glu-tRNA_Rdtase"/>
</dbReference>
<evidence type="ECO:0000256" key="7">
    <source>
        <dbReference type="ARBA" id="ARBA00049442"/>
    </source>
</evidence>
<dbReference type="InterPro" id="IPR011342">
    <property type="entry name" value="Shikimate_DH"/>
</dbReference>
<feature type="binding site" evidence="8">
    <location>
        <position position="250"/>
    </location>
    <ligand>
        <name>shikimate</name>
        <dbReference type="ChEBI" id="CHEBI:36208"/>
    </ligand>
</feature>
<comment type="catalytic activity">
    <reaction evidence="7 8">
        <text>shikimate + NADP(+) = 3-dehydroshikimate + NADPH + H(+)</text>
        <dbReference type="Rhea" id="RHEA:17737"/>
        <dbReference type="ChEBI" id="CHEBI:15378"/>
        <dbReference type="ChEBI" id="CHEBI:16630"/>
        <dbReference type="ChEBI" id="CHEBI:36208"/>
        <dbReference type="ChEBI" id="CHEBI:57783"/>
        <dbReference type="ChEBI" id="CHEBI:58349"/>
        <dbReference type="EC" id="1.1.1.25"/>
    </reaction>
</comment>
<gene>
    <name evidence="8" type="primary">aroE</name>
    <name evidence="12" type="ORF">F4827_003285</name>
</gene>
<comment type="function">
    <text evidence="8">Involved in the biosynthesis of the chorismate, which leads to the biosynthesis of aromatic amino acids. Catalyzes the reversible NADPH linked reduction of 3-dehydroshikimate (DHSA) to yield shikimate (SA).</text>
</comment>
<dbReference type="FunFam" id="3.40.50.10860:FF:000006">
    <property type="entry name" value="Shikimate dehydrogenase (NADP(+))"/>
    <property type="match status" value="1"/>
</dbReference>
<feature type="binding site" evidence="8">
    <location>
        <begin position="130"/>
        <end position="134"/>
    </location>
    <ligand>
        <name>NADP(+)</name>
        <dbReference type="ChEBI" id="CHEBI:58349"/>
    </ligand>
</feature>
<dbReference type="GO" id="GO:0019632">
    <property type="term" value="P:shikimate metabolic process"/>
    <property type="evidence" value="ECO:0007669"/>
    <property type="project" value="InterPro"/>
</dbReference>
<organism evidence="12 13">
    <name type="scientific">Paraburkholderia bannensis</name>
    <dbReference type="NCBI Taxonomy" id="765414"/>
    <lineage>
        <taxon>Bacteria</taxon>
        <taxon>Pseudomonadati</taxon>
        <taxon>Pseudomonadota</taxon>
        <taxon>Betaproteobacteria</taxon>
        <taxon>Burkholderiales</taxon>
        <taxon>Burkholderiaceae</taxon>
        <taxon>Paraburkholderia</taxon>
    </lineage>
</organism>
<evidence type="ECO:0000259" key="10">
    <source>
        <dbReference type="Pfam" id="PF08501"/>
    </source>
</evidence>
<dbReference type="AlphaFoldDB" id="A0A7W9TZY8"/>
<dbReference type="InterPro" id="IPR013708">
    <property type="entry name" value="Shikimate_DH-bd_N"/>
</dbReference>
<protein>
    <recommendedName>
        <fullName evidence="2 8">Shikimate dehydrogenase (NADP(+))</fullName>
        <shortName evidence="8">SDH</shortName>
        <ecNumber evidence="2 8">1.1.1.25</ecNumber>
    </recommendedName>
</protein>
<dbReference type="SUPFAM" id="SSF53223">
    <property type="entry name" value="Aminoacid dehydrogenase-like, N-terminal domain"/>
    <property type="match status" value="1"/>
</dbReference>
<comment type="similarity">
    <text evidence="8">Belongs to the shikimate dehydrogenase family.</text>
</comment>
<dbReference type="SUPFAM" id="SSF51735">
    <property type="entry name" value="NAD(P)-binding Rossmann-fold domains"/>
    <property type="match status" value="1"/>
</dbReference>
<dbReference type="Gene3D" id="3.40.50.720">
    <property type="entry name" value="NAD(P)-binding Rossmann-like Domain"/>
    <property type="match status" value="1"/>
</dbReference>
<dbReference type="RefSeq" id="WP_183724953.1">
    <property type="nucleotide sequence ID" value="NZ_JACHBW010000009.1"/>
</dbReference>
<dbReference type="PANTHER" id="PTHR21089">
    <property type="entry name" value="SHIKIMATE DEHYDROGENASE"/>
    <property type="match status" value="1"/>
</dbReference>
<comment type="caution">
    <text evidence="12">The sequence shown here is derived from an EMBL/GenBank/DDBJ whole genome shotgun (WGS) entry which is preliminary data.</text>
</comment>
<feature type="binding site" evidence="8">
    <location>
        <position position="105"/>
    </location>
    <ligand>
        <name>shikimate</name>
        <dbReference type="ChEBI" id="CHEBI:36208"/>
    </ligand>
</feature>
<dbReference type="EMBL" id="JACHBW010000009">
    <property type="protein sequence ID" value="MBB6103430.1"/>
    <property type="molecule type" value="Genomic_DNA"/>
</dbReference>
<feature type="domain" description="Quinate/shikimate 5-dehydrogenase/glutamyl-tRNA reductase" evidence="9">
    <location>
        <begin position="120"/>
        <end position="197"/>
    </location>
</feature>
<sequence length="279" mass="29421">MIDTYAVIGNPIGHTQSPLIHGLFAEATQQTMHYTAIEGPREPDGAFAATVREFMAAGGKGMNITAPFKLAAFDMADERSERATLAGAANAFKFEGGRMFAENFDGIGLLRDIEVNLHAPLAGKRVLLLGAGGAARGALLPFLGAHPAELVIANRRVDKARALTSQLSSHGAIAACTYGELERMGRFDLVINATSASLTGDLPPVPPGVFSAHGTAYELAYGKRLTPFLRLARNAGVAGIVDGVGMLVEQAAEAFAWWRGVRPETQAVIGRLTVPLDQA</sequence>
<accession>A0A7W9TZY8</accession>
<feature type="binding site" evidence="8">
    <location>
        <begin position="15"/>
        <end position="17"/>
    </location>
    <ligand>
        <name>shikimate</name>
        <dbReference type="ChEBI" id="CHEBI:36208"/>
    </ligand>
</feature>
<dbReference type="GO" id="GO:0050661">
    <property type="term" value="F:NADP binding"/>
    <property type="evidence" value="ECO:0007669"/>
    <property type="project" value="InterPro"/>
</dbReference>
<feature type="domain" description="Shikimate dehydrogenase substrate binding N-terminal" evidence="10">
    <location>
        <begin position="7"/>
        <end position="90"/>
    </location>
</feature>
<dbReference type="InterPro" id="IPR022893">
    <property type="entry name" value="Shikimate_DH_fam"/>
</dbReference>
<dbReference type="Pfam" id="PF18317">
    <property type="entry name" value="SDH_C"/>
    <property type="match status" value="1"/>
</dbReference>
<evidence type="ECO:0000256" key="5">
    <source>
        <dbReference type="ARBA" id="ARBA00023002"/>
    </source>
</evidence>
<comment type="caution">
    <text evidence="8">Lacks conserved residue(s) required for the propagation of feature annotation.</text>
</comment>
<comment type="pathway">
    <text evidence="1 8">Metabolic intermediate biosynthesis; chorismate biosynthesis; chorismate from D-erythrose 4-phosphate and phosphoenolpyruvate: step 4/7.</text>
</comment>
<feature type="active site" description="Proton acceptor" evidence="8">
    <location>
        <position position="69"/>
    </location>
</feature>
<dbReference type="GO" id="GO:0008652">
    <property type="term" value="P:amino acid biosynthetic process"/>
    <property type="evidence" value="ECO:0007669"/>
    <property type="project" value="UniProtKB-KW"/>
</dbReference>
<dbReference type="Proteomes" id="UP000571554">
    <property type="component" value="Unassembled WGS sequence"/>
</dbReference>
<keyword evidence="13" id="KW-1185">Reference proteome</keyword>
<feature type="binding site" evidence="8">
    <location>
        <position position="65"/>
    </location>
    <ligand>
        <name>shikimate</name>
        <dbReference type="ChEBI" id="CHEBI:36208"/>
    </ligand>
</feature>
<dbReference type="InterPro" id="IPR041121">
    <property type="entry name" value="SDH_C"/>
</dbReference>
<dbReference type="GO" id="GO:0005829">
    <property type="term" value="C:cytosol"/>
    <property type="evidence" value="ECO:0007669"/>
    <property type="project" value="TreeGrafter"/>
</dbReference>
<feature type="binding site" evidence="8">
    <location>
        <position position="81"/>
    </location>
    <ligand>
        <name>NADP(+)</name>
        <dbReference type="ChEBI" id="CHEBI:58349"/>
    </ligand>
</feature>
<keyword evidence="6 8" id="KW-0057">Aromatic amino acid biosynthesis</keyword>
<dbReference type="Gene3D" id="3.40.50.10860">
    <property type="entry name" value="Leucine Dehydrogenase, chain A, domain 1"/>
    <property type="match status" value="1"/>
</dbReference>
<feature type="binding site" evidence="8">
    <location>
        <position position="219"/>
    </location>
    <ligand>
        <name>NADP(+)</name>
        <dbReference type="ChEBI" id="CHEBI:58349"/>
    </ligand>
</feature>
<evidence type="ECO:0000256" key="3">
    <source>
        <dbReference type="ARBA" id="ARBA00022605"/>
    </source>
</evidence>
<evidence type="ECO:0000259" key="9">
    <source>
        <dbReference type="Pfam" id="PF01488"/>
    </source>
</evidence>
<feature type="binding site" evidence="8">
    <location>
        <position position="90"/>
    </location>
    <ligand>
        <name>shikimate</name>
        <dbReference type="ChEBI" id="CHEBI:36208"/>
    </ligand>
</feature>
<dbReference type="NCBIfam" id="NF001310">
    <property type="entry name" value="PRK00258.1-2"/>
    <property type="match status" value="1"/>
</dbReference>